<dbReference type="AlphaFoldDB" id="A0AAV4TY78"/>
<sequence length="42" mass="5043">MASTMNVCELDEVHNFITSMQNRNERIMADAEKRDEDERQKR</sequence>
<feature type="region of interest" description="Disordered" evidence="1">
    <location>
        <begin position="23"/>
        <end position="42"/>
    </location>
</feature>
<proteinExistence type="predicted"/>
<comment type="caution">
    <text evidence="2">The sequence shown here is derived from an EMBL/GenBank/DDBJ whole genome shotgun (WGS) entry which is preliminary data.</text>
</comment>
<reference evidence="2 3" key="1">
    <citation type="submission" date="2021-06" db="EMBL/GenBank/DDBJ databases">
        <title>Caerostris darwini draft genome.</title>
        <authorList>
            <person name="Kono N."/>
            <person name="Arakawa K."/>
        </authorList>
    </citation>
    <scope>NUCLEOTIDE SEQUENCE [LARGE SCALE GENOMIC DNA]</scope>
</reference>
<evidence type="ECO:0000313" key="3">
    <source>
        <dbReference type="Proteomes" id="UP001054837"/>
    </source>
</evidence>
<accession>A0AAV4TY78</accession>
<keyword evidence="3" id="KW-1185">Reference proteome</keyword>
<protein>
    <submittedName>
        <fullName evidence="2">Uncharacterized protein</fullName>
    </submittedName>
</protein>
<dbReference type="EMBL" id="BPLQ01010348">
    <property type="protein sequence ID" value="GIY50116.1"/>
    <property type="molecule type" value="Genomic_DNA"/>
</dbReference>
<gene>
    <name evidence="2" type="ORF">CDAR_80511</name>
</gene>
<dbReference type="Proteomes" id="UP001054837">
    <property type="component" value="Unassembled WGS sequence"/>
</dbReference>
<evidence type="ECO:0000313" key="2">
    <source>
        <dbReference type="EMBL" id="GIY50116.1"/>
    </source>
</evidence>
<feature type="non-terminal residue" evidence="2">
    <location>
        <position position="42"/>
    </location>
</feature>
<name>A0AAV4TY78_9ARAC</name>
<evidence type="ECO:0000256" key="1">
    <source>
        <dbReference type="SAM" id="MobiDB-lite"/>
    </source>
</evidence>
<organism evidence="2 3">
    <name type="scientific">Caerostris darwini</name>
    <dbReference type="NCBI Taxonomy" id="1538125"/>
    <lineage>
        <taxon>Eukaryota</taxon>
        <taxon>Metazoa</taxon>
        <taxon>Ecdysozoa</taxon>
        <taxon>Arthropoda</taxon>
        <taxon>Chelicerata</taxon>
        <taxon>Arachnida</taxon>
        <taxon>Araneae</taxon>
        <taxon>Araneomorphae</taxon>
        <taxon>Entelegynae</taxon>
        <taxon>Araneoidea</taxon>
        <taxon>Araneidae</taxon>
        <taxon>Caerostris</taxon>
    </lineage>
</organism>